<dbReference type="InterPro" id="IPR020845">
    <property type="entry name" value="AMP-binding_CS"/>
</dbReference>
<keyword evidence="1" id="KW-0596">Phosphopantetheine</keyword>
<dbReference type="AlphaFoldDB" id="A0A1J7J4Z4"/>
<dbReference type="SUPFAM" id="SSF56801">
    <property type="entry name" value="Acetyl-CoA synthetase-like"/>
    <property type="match status" value="1"/>
</dbReference>
<dbReference type="SMART" id="SM00823">
    <property type="entry name" value="PKS_PP"/>
    <property type="match status" value="1"/>
</dbReference>
<dbReference type="OrthoDB" id="429813at2759"/>
<dbReference type="InterPro" id="IPR000873">
    <property type="entry name" value="AMP-dep_synth/lig_dom"/>
</dbReference>
<evidence type="ECO:0000313" key="5">
    <source>
        <dbReference type="Proteomes" id="UP000182658"/>
    </source>
</evidence>
<dbReference type="InterPro" id="IPR009081">
    <property type="entry name" value="PP-bd_ACP"/>
</dbReference>
<evidence type="ECO:0000256" key="2">
    <source>
        <dbReference type="ARBA" id="ARBA00022553"/>
    </source>
</evidence>
<dbReference type="Pfam" id="PF00501">
    <property type="entry name" value="AMP-binding"/>
    <property type="match status" value="1"/>
</dbReference>
<dbReference type="SUPFAM" id="SSF51735">
    <property type="entry name" value="NAD(P)-binding Rossmann-fold domains"/>
    <property type="match status" value="1"/>
</dbReference>
<feature type="domain" description="Carrier" evidence="3">
    <location>
        <begin position="553"/>
        <end position="635"/>
    </location>
</feature>
<dbReference type="InParanoid" id="A0A1J7J4Z4"/>
<dbReference type="InterPro" id="IPR042099">
    <property type="entry name" value="ANL_N_sf"/>
</dbReference>
<evidence type="ECO:0000313" key="4">
    <source>
        <dbReference type="EMBL" id="OIW22562.1"/>
    </source>
</evidence>
<gene>
    <name evidence="4" type="ORF">CONLIGDRAFT_625852</name>
</gene>
<dbReference type="EMBL" id="KV875112">
    <property type="protein sequence ID" value="OIW22562.1"/>
    <property type="molecule type" value="Genomic_DNA"/>
</dbReference>
<evidence type="ECO:0000259" key="3">
    <source>
        <dbReference type="PROSITE" id="PS50075"/>
    </source>
</evidence>
<dbReference type="PANTHER" id="PTHR43439:SF2">
    <property type="entry name" value="ENZYME, PUTATIVE (JCVI)-RELATED"/>
    <property type="match status" value="1"/>
</dbReference>
<dbReference type="InterPro" id="IPR036291">
    <property type="entry name" value="NAD(P)-bd_dom_sf"/>
</dbReference>
<dbReference type="InterPro" id="IPR013120">
    <property type="entry name" value="FAR_NAD-bd"/>
</dbReference>
<name>A0A1J7J4Z4_9PEZI</name>
<sequence>MIRHDEDAGRRLLPHVIDELAQQEPERILYEFPTENDVTLPYTKVTARQYATAINRAAWALEGALGRGTGSPTVGYTGPQDLRYFIFVIAAVKAGYKMLYTSPRNSVEGDVAVITAADCKVWLVPSRGSNIQRLLDRGVSLKTVAVPDLKHLLDSSSCPPYRYEKTWESGRRDPVWVLHTSGSTGNPKPVFRFLDSVASIGANTLLPEINGRPLLLHDFFGTRVYLTFPFFHAAGLANGLLWPLFFGTTVIFGPERPVALDVMRTVIASAGPDAVFTAPSLVEEISKDPDFLILLDNVNAIAYGGGPVSKEAGSRIWKHTKLRLSIGTTETGWLPCVETDPGDWNYIHLHPNAGFQFQPRGTGLYELVAVRRPELQDWQPIFSTFPDLQEYHFKDLFSRHPTKPDLYTYEGRADNVIVLSNGEKVQPHAMELTIGANPLVDAVVVAGQGRFQTAAVVQLVDKSRSQDPVARDEISDRLWASVEESNKSAPAHARLHRDFIVIASPDKPFLKTSKGTVRRGPTIELYREELDKVYSQAELVNRISGFSVELDLSSEETLKRSLRKVLLAAGVAPVRDDDDDFFAIAGMDSLQVLTLTRLLARSFAGQDGGPPAIKPALTYNNSTLNLLAKALIRSVRQPVTGPEGVTAQPADVAQSLFEKYARTLAGPANVTRSARARHKAEGPVIILTGSTGSLGSYLLEQLLQQPGVREVWCLNRSADAHLRQAQLSLARGQTLDLGSGRVQFRRADLSQDRLGLDSVDYEYLAENVTHIIHTQWQVDFNLTLASFEPHIKGVRNLIGLAVDAADRGGSGARIVFTSSVGVANKIGPAVPRIVEAPMTDFAAAGSGYGESKLVVENLLLEAAARGGVDVVVCRVGQIAGPVGDEHRGGLWNRKEWLPSIIDASAYLGLVPGSLGRNEWVDWIPVDRLSSVIVELAGIESVDDEEKNSPRIFHCVNPSRVRWQDALLPVIRSRLEQGVSGGETVKTVELEEWVDALRIAAGEASRSDEARISAFKLVSFLSSLVQGHARPEFETIETSKHSKALTELQAVGEEWMNIWLDQWGY</sequence>
<evidence type="ECO:0000256" key="1">
    <source>
        <dbReference type="ARBA" id="ARBA00022450"/>
    </source>
</evidence>
<accession>A0A1J7J4Z4</accession>
<dbReference type="PANTHER" id="PTHR43439">
    <property type="entry name" value="PHENYLACETATE-COENZYME A LIGASE"/>
    <property type="match status" value="1"/>
</dbReference>
<protein>
    <submittedName>
        <fullName evidence="4">Acetyl-CoA synthetase-like protein</fullName>
    </submittedName>
</protein>
<dbReference type="Proteomes" id="UP000182658">
    <property type="component" value="Unassembled WGS sequence"/>
</dbReference>
<keyword evidence="5" id="KW-1185">Reference proteome</keyword>
<dbReference type="PROSITE" id="PS00455">
    <property type="entry name" value="AMP_BINDING"/>
    <property type="match status" value="1"/>
</dbReference>
<reference evidence="4 5" key="1">
    <citation type="submission" date="2016-10" db="EMBL/GenBank/DDBJ databases">
        <title>Draft genome sequence of Coniochaeta ligniaria NRRL30616, a lignocellulolytic fungus for bioabatement of inhibitors in plant biomass hydrolysates.</title>
        <authorList>
            <consortium name="DOE Joint Genome Institute"/>
            <person name="Jimenez D.J."/>
            <person name="Hector R.E."/>
            <person name="Riley R."/>
            <person name="Sun H."/>
            <person name="Grigoriev I.V."/>
            <person name="Van Elsas J.D."/>
            <person name="Nichols N.N."/>
        </authorList>
    </citation>
    <scope>NUCLEOTIDE SEQUENCE [LARGE SCALE GENOMIC DNA]</scope>
    <source>
        <strain evidence="4 5">NRRL 30616</strain>
    </source>
</reference>
<dbReference type="PROSITE" id="PS50075">
    <property type="entry name" value="CARRIER"/>
    <property type="match status" value="1"/>
</dbReference>
<dbReference type="InterPro" id="IPR051414">
    <property type="entry name" value="Adenylate-forming_Reductase"/>
</dbReference>
<dbReference type="Pfam" id="PF07993">
    <property type="entry name" value="NAD_binding_4"/>
    <property type="match status" value="1"/>
</dbReference>
<dbReference type="Gene3D" id="3.40.50.720">
    <property type="entry name" value="NAD(P)-binding Rossmann-like Domain"/>
    <property type="match status" value="1"/>
</dbReference>
<dbReference type="InterPro" id="IPR020806">
    <property type="entry name" value="PKS_PP-bd"/>
</dbReference>
<dbReference type="STRING" id="1408157.A0A1J7J4Z4"/>
<keyword evidence="2" id="KW-0597">Phosphoprotein</keyword>
<proteinExistence type="predicted"/>
<dbReference type="Gene3D" id="3.40.50.12780">
    <property type="entry name" value="N-terminal domain of ligase-like"/>
    <property type="match status" value="1"/>
</dbReference>
<dbReference type="Pfam" id="PF23562">
    <property type="entry name" value="AMP-binding_C_3"/>
    <property type="match status" value="1"/>
</dbReference>
<dbReference type="GO" id="GO:0031177">
    <property type="term" value="F:phosphopantetheine binding"/>
    <property type="evidence" value="ECO:0007669"/>
    <property type="project" value="InterPro"/>
</dbReference>
<organism evidence="4 5">
    <name type="scientific">Coniochaeta ligniaria NRRL 30616</name>
    <dbReference type="NCBI Taxonomy" id="1408157"/>
    <lineage>
        <taxon>Eukaryota</taxon>
        <taxon>Fungi</taxon>
        <taxon>Dikarya</taxon>
        <taxon>Ascomycota</taxon>
        <taxon>Pezizomycotina</taxon>
        <taxon>Sordariomycetes</taxon>
        <taxon>Sordariomycetidae</taxon>
        <taxon>Coniochaetales</taxon>
        <taxon>Coniochaetaceae</taxon>
        <taxon>Coniochaeta</taxon>
    </lineage>
</organism>